<comment type="caution">
    <text evidence="2">The sequence shown here is derived from an EMBL/GenBank/DDBJ whole genome shotgun (WGS) entry which is preliminary data.</text>
</comment>
<protein>
    <submittedName>
        <fullName evidence="2">Uncharacterized protein</fullName>
    </submittedName>
</protein>
<proteinExistence type="predicted"/>
<evidence type="ECO:0000313" key="3">
    <source>
        <dbReference type="Proteomes" id="UP000092600"/>
    </source>
</evidence>
<evidence type="ECO:0000256" key="1">
    <source>
        <dbReference type="SAM" id="MobiDB-lite"/>
    </source>
</evidence>
<evidence type="ECO:0000313" key="2">
    <source>
        <dbReference type="EMBL" id="OAY84000.1"/>
    </source>
</evidence>
<feature type="region of interest" description="Disordered" evidence="1">
    <location>
        <begin position="142"/>
        <end position="255"/>
    </location>
</feature>
<feature type="compositionally biased region" description="Low complexity" evidence="1">
    <location>
        <begin position="88"/>
        <end position="110"/>
    </location>
</feature>
<reference evidence="2 3" key="1">
    <citation type="journal article" date="2016" name="DNA Res.">
        <title>The draft genome of MD-2 pineapple using hybrid error correction of long reads.</title>
        <authorList>
            <person name="Redwan R.M."/>
            <person name="Saidin A."/>
            <person name="Kumar S.V."/>
        </authorList>
    </citation>
    <scope>NUCLEOTIDE SEQUENCE [LARGE SCALE GENOMIC DNA]</scope>
    <source>
        <strain evidence="3">cv. MD2</strain>
        <tissue evidence="2">Leaf</tissue>
    </source>
</reference>
<feature type="compositionally biased region" description="Low complexity" evidence="1">
    <location>
        <begin position="68"/>
        <end position="78"/>
    </location>
</feature>
<sequence>MGALTEKQTLDVSAKGTHEGWTNGAGACMPYAGDILKLKIGKDIKEGRSVRASGKIFDPGIVHEASSSSLSLVSVPRSRPTPPPPPSASLSRSPPTSSPSQPSDSSSTPSINGESAKISAIDLFFFGALCLLLQEALIGLSSSSSPSKSGFSARVSTAGSSPRRSEPSTSALAAAASLDRAASSSSDHHRNLRAEIGGRARASTPSFPTPSKGQLPPKSKFLIFAANSLQQDEEQNDRIKTLEKEKDRRNRKEKT</sequence>
<dbReference type="Proteomes" id="UP000092600">
    <property type="component" value="Unassembled WGS sequence"/>
</dbReference>
<feature type="region of interest" description="Disordered" evidence="1">
    <location>
        <begin position="1"/>
        <end position="23"/>
    </location>
</feature>
<feature type="compositionally biased region" description="Basic and acidic residues" evidence="1">
    <location>
        <begin position="236"/>
        <end position="255"/>
    </location>
</feature>
<accession>A0A199W511</accession>
<gene>
    <name evidence="2" type="ORF">ACMD2_19325</name>
</gene>
<feature type="compositionally biased region" description="Polar residues" evidence="1">
    <location>
        <begin position="1"/>
        <end position="11"/>
    </location>
</feature>
<feature type="compositionally biased region" description="Polar residues" evidence="1">
    <location>
        <begin position="203"/>
        <end position="212"/>
    </location>
</feature>
<feature type="region of interest" description="Disordered" evidence="1">
    <location>
        <begin position="68"/>
        <end position="112"/>
    </location>
</feature>
<organism evidence="2 3">
    <name type="scientific">Ananas comosus</name>
    <name type="common">Pineapple</name>
    <name type="synonym">Ananas ananas</name>
    <dbReference type="NCBI Taxonomy" id="4615"/>
    <lineage>
        <taxon>Eukaryota</taxon>
        <taxon>Viridiplantae</taxon>
        <taxon>Streptophyta</taxon>
        <taxon>Embryophyta</taxon>
        <taxon>Tracheophyta</taxon>
        <taxon>Spermatophyta</taxon>
        <taxon>Magnoliopsida</taxon>
        <taxon>Liliopsida</taxon>
        <taxon>Poales</taxon>
        <taxon>Bromeliaceae</taxon>
        <taxon>Bromelioideae</taxon>
        <taxon>Ananas</taxon>
    </lineage>
</organism>
<dbReference type="EMBL" id="LSRQ01000281">
    <property type="protein sequence ID" value="OAY84000.1"/>
    <property type="molecule type" value="Genomic_DNA"/>
</dbReference>
<feature type="compositionally biased region" description="Basic and acidic residues" evidence="1">
    <location>
        <begin position="186"/>
        <end position="198"/>
    </location>
</feature>
<dbReference type="AlphaFoldDB" id="A0A199W511"/>
<feature type="compositionally biased region" description="Low complexity" evidence="1">
    <location>
        <begin position="170"/>
        <end position="185"/>
    </location>
</feature>
<name>A0A199W511_ANACO</name>
<feature type="compositionally biased region" description="Low complexity" evidence="1">
    <location>
        <begin position="142"/>
        <end position="152"/>
    </location>
</feature>